<dbReference type="EMBL" id="SMGK01000003">
    <property type="protein sequence ID" value="TCK72483.1"/>
    <property type="molecule type" value="Genomic_DNA"/>
</dbReference>
<dbReference type="Pfam" id="PF00128">
    <property type="entry name" value="Alpha-amylase"/>
    <property type="match status" value="1"/>
</dbReference>
<dbReference type="PANTHER" id="PTHR10357:SF210">
    <property type="entry name" value="MALTODEXTRIN GLUCOSIDASE"/>
    <property type="match status" value="1"/>
</dbReference>
<dbReference type="PANTHER" id="PTHR10357">
    <property type="entry name" value="ALPHA-AMYLASE FAMILY MEMBER"/>
    <property type="match status" value="1"/>
</dbReference>
<dbReference type="InterPro" id="IPR006047">
    <property type="entry name" value="GH13_cat_dom"/>
</dbReference>
<evidence type="ECO:0000313" key="4">
    <source>
        <dbReference type="EMBL" id="TCK72483.1"/>
    </source>
</evidence>
<accession>A0A4R1L642</accession>
<feature type="domain" description="Glycosyl hydrolase family 13 catalytic" evidence="3">
    <location>
        <begin position="3"/>
        <end position="343"/>
    </location>
</feature>
<gene>
    <name evidence="4" type="ORF">C7378_2064</name>
</gene>
<dbReference type="Gene3D" id="3.20.20.80">
    <property type="entry name" value="Glycosidases"/>
    <property type="match status" value="1"/>
</dbReference>
<proteinExistence type="predicted"/>
<organism evidence="4 5">
    <name type="scientific">Acidipila rosea</name>
    <dbReference type="NCBI Taxonomy" id="768535"/>
    <lineage>
        <taxon>Bacteria</taxon>
        <taxon>Pseudomonadati</taxon>
        <taxon>Acidobacteriota</taxon>
        <taxon>Terriglobia</taxon>
        <taxon>Terriglobales</taxon>
        <taxon>Acidobacteriaceae</taxon>
        <taxon>Acidipila</taxon>
    </lineage>
</organism>
<dbReference type="GO" id="GO:0005975">
    <property type="term" value="P:carbohydrate metabolic process"/>
    <property type="evidence" value="ECO:0007669"/>
    <property type="project" value="InterPro"/>
</dbReference>
<dbReference type="SMART" id="SM00642">
    <property type="entry name" value="Aamy"/>
    <property type="match status" value="1"/>
</dbReference>
<dbReference type="GO" id="GO:0016798">
    <property type="term" value="F:hydrolase activity, acting on glycosyl bonds"/>
    <property type="evidence" value="ECO:0007669"/>
    <property type="project" value="UniProtKB-KW"/>
</dbReference>
<dbReference type="Proteomes" id="UP000295210">
    <property type="component" value="Unassembled WGS sequence"/>
</dbReference>
<evidence type="ECO:0000256" key="2">
    <source>
        <dbReference type="ARBA" id="ARBA00023295"/>
    </source>
</evidence>
<name>A0A4R1L642_9BACT</name>
<evidence type="ECO:0000256" key="1">
    <source>
        <dbReference type="ARBA" id="ARBA00022801"/>
    </source>
</evidence>
<evidence type="ECO:0000259" key="3">
    <source>
        <dbReference type="SMART" id="SM00642"/>
    </source>
</evidence>
<evidence type="ECO:0000313" key="5">
    <source>
        <dbReference type="Proteomes" id="UP000295210"/>
    </source>
</evidence>
<sequence length="450" mass="49654">MRCALVATFFLPNSSMDDRGGYHGYAATDQYAVDPHFGSLAELQELANALHARGMKLVLDTVPNHVGPHHPWVHDEPAANWFHGTLAHHLTASFDFSMLINPHAPERDRDPILHGWFANSLPDMNTDDPTVSQYLRQNTVWWIEETGADALRIDTFAFVNRGFWNDFHAELHLLFPRLTDVGEVFDQHPEITSSFAGGVTRAGIDTGLYTPFDFPTYFATREVFGEGKPMSTLAQVLASDALFPHPERLVPFLGNHDTSRFATAVPDTDAQRLAIAYLLTTRGMPQIYAGDEIAMKGGGDPGNRVDFPGGFEAGPEQGAFTESTRTPEQQATWSWFQQLLKLRREHAPLACGAEQVLDAGPNDLVYIRKGTSACSAMDRKSGEDGDFIVLQRAADPAAHSLMIELKNTAAEGCTPSVPVLGQAAFKQHDTQLTINPSTDVVILPCRFERR</sequence>
<dbReference type="OrthoDB" id="9805159at2"/>
<keyword evidence="2 4" id="KW-0326">Glycosidase</keyword>
<keyword evidence="1" id="KW-0378">Hydrolase</keyword>
<dbReference type="AlphaFoldDB" id="A0A4R1L642"/>
<dbReference type="InterPro" id="IPR017853">
    <property type="entry name" value="GH"/>
</dbReference>
<protein>
    <submittedName>
        <fullName evidence="4">Glycosidase</fullName>
    </submittedName>
</protein>
<keyword evidence="5" id="KW-1185">Reference proteome</keyword>
<comment type="caution">
    <text evidence="4">The sequence shown here is derived from an EMBL/GenBank/DDBJ whole genome shotgun (WGS) entry which is preliminary data.</text>
</comment>
<reference evidence="4 5" key="1">
    <citation type="submission" date="2019-03" db="EMBL/GenBank/DDBJ databases">
        <title>Genomic Encyclopedia of Type Strains, Phase IV (KMG-IV): sequencing the most valuable type-strain genomes for metagenomic binning, comparative biology and taxonomic classification.</title>
        <authorList>
            <person name="Goeker M."/>
        </authorList>
    </citation>
    <scope>NUCLEOTIDE SEQUENCE [LARGE SCALE GENOMIC DNA]</scope>
    <source>
        <strain evidence="4 5">DSM 103428</strain>
    </source>
</reference>
<dbReference type="SUPFAM" id="SSF51445">
    <property type="entry name" value="(Trans)glycosidases"/>
    <property type="match status" value="1"/>
</dbReference>